<organism evidence="3 4">
    <name type="scientific">Denitrobaculum tricleocarpae</name>
    <dbReference type="NCBI Taxonomy" id="2591009"/>
    <lineage>
        <taxon>Bacteria</taxon>
        <taxon>Pseudomonadati</taxon>
        <taxon>Pseudomonadota</taxon>
        <taxon>Alphaproteobacteria</taxon>
        <taxon>Rhodospirillales</taxon>
        <taxon>Rhodospirillaceae</taxon>
        <taxon>Denitrobaculum</taxon>
    </lineage>
</organism>
<dbReference type="PANTHER" id="PTHR43130:SF2">
    <property type="entry name" value="DJ-1_PFPI DOMAIN-CONTAINING PROTEIN"/>
    <property type="match status" value="1"/>
</dbReference>
<dbReference type="Pfam" id="PF01965">
    <property type="entry name" value="DJ-1_PfpI"/>
    <property type="match status" value="1"/>
</dbReference>
<feature type="chain" id="PRO_5021742591" evidence="1">
    <location>
        <begin position="24"/>
        <end position="272"/>
    </location>
</feature>
<dbReference type="OrthoDB" id="186587at2"/>
<dbReference type="RefSeq" id="WP_142898204.1">
    <property type="nucleotide sequence ID" value="NZ_ML660058.1"/>
</dbReference>
<feature type="signal peptide" evidence="1">
    <location>
        <begin position="1"/>
        <end position="23"/>
    </location>
</feature>
<gene>
    <name evidence="3" type="ORF">FKG95_20130</name>
</gene>
<dbReference type="InterPro" id="IPR029062">
    <property type="entry name" value="Class_I_gatase-like"/>
</dbReference>
<dbReference type="Proteomes" id="UP000315252">
    <property type="component" value="Unassembled WGS sequence"/>
</dbReference>
<proteinExistence type="predicted"/>
<dbReference type="Gene3D" id="3.40.50.880">
    <property type="match status" value="1"/>
</dbReference>
<accession>A0A545TL19</accession>
<dbReference type="CDD" id="cd03139">
    <property type="entry name" value="GATase1_PfpI_2"/>
    <property type="match status" value="1"/>
</dbReference>
<dbReference type="PANTHER" id="PTHR43130">
    <property type="entry name" value="ARAC-FAMILY TRANSCRIPTIONAL REGULATOR"/>
    <property type="match status" value="1"/>
</dbReference>
<keyword evidence="4" id="KW-1185">Reference proteome</keyword>
<comment type="caution">
    <text evidence="3">The sequence shown here is derived from an EMBL/GenBank/DDBJ whole genome shotgun (WGS) entry which is preliminary data.</text>
</comment>
<protein>
    <submittedName>
        <fullName evidence="3">DJ-1/PfpI family protein</fullName>
    </submittedName>
</protein>
<dbReference type="SUPFAM" id="SSF52317">
    <property type="entry name" value="Class I glutamine amidotransferase-like"/>
    <property type="match status" value="1"/>
</dbReference>
<dbReference type="InterPro" id="IPR052158">
    <property type="entry name" value="INH-QAR"/>
</dbReference>
<dbReference type="GO" id="GO:0006355">
    <property type="term" value="P:regulation of DNA-templated transcription"/>
    <property type="evidence" value="ECO:0007669"/>
    <property type="project" value="TreeGrafter"/>
</dbReference>
<evidence type="ECO:0000259" key="2">
    <source>
        <dbReference type="Pfam" id="PF01965"/>
    </source>
</evidence>
<evidence type="ECO:0000256" key="1">
    <source>
        <dbReference type="SAM" id="SignalP"/>
    </source>
</evidence>
<reference evidence="3 4" key="1">
    <citation type="submission" date="2019-06" db="EMBL/GenBank/DDBJ databases">
        <title>Whole genome sequence for Rhodospirillaceae sp. R148.</title>
        <authorList>
            <person name="Wang G."/>
        </authorList>
    </citation>
    <scope>NUCLEOTIDE SEQUENCE [LARGE SCALE GENOMIC DNA]</scope>
    <source>
        <strain evidence="3 4">R148</strain>
    </source>
</reference>
<dbReference type="EMBL" id="VHSH01000007">
    <property type="protein sequence ID" value="TQV77861.1"/>
    <property type="molecule type" value="Genomic_DNA"/>
</dbReference>
<keyword evidence="1" id="KW-0732">Signal</keyword>
<sequence length="272" mass="29083">MINRRTFSLAALTGLLAAPHVRAAETQDKATAAQPDDDVHTMTEFPAEWQGAEEIVLLGYPGMTALDLVGPQYMFASLWGAKVKVVAKTLDPLPTDTGLTILPDVTFDQAVAAPDVICAPGAVSGTLAAMQDSETIDFLADRGAKARYVTSVCTGSLLLGKAGLVEGYRVTSHWFTRPLMTEFGAIPVDARVVRDRNRITGAGVTAGIDFGLALVGEMRDETYAQSVQLIAEYAPEPPFNAGTPETAPPMVTKMMRDMFAGLPDRIRALARQ</sequence>
<evidence type="ECO:0000313" key="4">
    <source>
        <dbReference type="Proteomes" id="UP000315252"/>
    </source>
</evidence>
<name>A0A545TL19_9PROT</name>
<evidence type="ECO:0000313" key="3">
    <source>
        <dbReference type="EMBL" id="TQV77861.1"/>
    </source>
</evidence>
<feature type="domain" description="DJ-1/PfpI" evidence="2">
    <location>
        <begin position="55"/>
        <end position="215"/>
    </location>
</feature>
<dbReference type="AlphaFoldDB" id="A0A545TL19"/>
<dbReference type="InterPro" id="IPR002818">
    <property type="entry name" value="DJ-1/PfpI"/>
</dbReference>